<name>A0A9P9EQT8_9HYPO</name>
<sequence>MGYAAALPVILASSAHFSQEYVSAPYELVTKASITEPRYTVFGRSSQRLRNPSEKHVDNFNGDCALFCGLQVFLGCGWILNMTKRKEIRERFGIEGSGCSDCCVSYWCPCCALIQQDNEVKGRLLQEAVTHGYEAQENMQLNQQQNTKY</sequence>
<dbReference type="Proteomes" id="UP000738349">
    <property type="component" value="Unassembled WGS sequence"/>
</dbReference>
<comment type="caution">
    <text evidence="1">The sequence shown here is derived from an EMBL/GenBank/DDBJ whole genome shotgun (WGS) entry which is preliminary data.</text>
</comment>
<accession>A0A9P9EQT8</accession>
<organism evidence="1 2">
    <name type="scientific">Dactylonectria macrodidyma</name>
    <dbReference type="NCBI Taxonomy" id="307937"/>
    <lineage>
        <taxon>Eukaryota</taxon>
        <taxon>Fungi</taxon>
        <taxon>Dikarya</taxon>
        <taxon>Ascomycota</taxon>
        <taxon>Pezizomycotina</taxon>
        <taxon>Sordariomycetes</taxon>
        <taxon>Hypocreomycetidae</taxon>
        <taxon>Hypocreales</taxon>
        <taxon>Nectriaceae</taxon>
        <taxon>Dactylonectria</taxon>
    </lineage>
</organism>
<keyword evidence="2" id="KW-1185">Reference proteome</keyword>
<dbReference type="OrthoDB" id="1045822at2759"/>
<dbReference type="AlphaFoldDB" id="A0A9P9EQT8"/>
<protein>
    <submittedName>
        <fullName evidence="1">PLAC8 family-domain-containing protein</fullName>
    </submittedName>
</protein>
<dbReference type="NCBIfam" id="TIGR01571">
    <property type="entry name" value="A_thal_Cys_rich"/>
    <property type="match status" value="1"/>
</dbReference>
<dbReference type="EMBL" id="JAGMUV010000010">
    <property type="protein sequence ID" value="KAH7141899.1"/>
    <property type="molecule type" value="Genomic_DNA"/>
</dbReference>
<dbReference type="PANTHER" id="PTHR15907">
    <property type="entry name" value="DUF614 FAMILY PROTEIN-RELATED"/>
    <property type="match status" value="1"/>
</dbReference>
<proteinExistence type="predicted"/>
<evidence type="ECO:0000313" key="1">
    <source>
        <dbReference type="EMBL" id="KAH7141899.1"/>
    </source>
</evidence>
<evidence type="ECO:0000313" key="2">
    <source>
        <dbReference type="Proteomes" id="UP000738349"/>
    </source>
</evidence>
<reference evidence="1" key="1">
    <citation type="journal article" date="2021" name="Nat. Commun.">
        <title>Genetic determinants of endophytism in the Arabidopsis root mycobiome.</title>
        <authorList>
            <person name="Mesny F."/>
            <person name="Miyauchi S."/>
            <person name="Thiergart T."/>
            <person name="Pickel B."/>
            <person name="Atanasova L."/>
            <person name="Karlsson M."/>
            <person name="Huettel B."/>
            <person name="Barry K.W."/>
            <person name="Haridas S."/>
            <person name="Chen C."/>
            <person name="Bauer D."/>
            <person name="Andreopoulos W."/>
            <person name="Pangilinan J."/>
            <person name="LaButti K."/>
            <person name="Riley R."/>
            <person name="Lipzen A."/>
            <person name="Clum A."/>
            <person name="Drula E."/>
            <person name="Henrissat B."/>
            <person name="Kohler A."/>
            <person name="Grigoriev I.V."/>
            <person name="Martin F.M."/>
            <person name="Hacquard S."/>
        </authorList>
    </citation>
    <scope>NUCLEOTIDE SEQUENCE</scope>
    <source>
        <strain evidence="1">MPI-CAGE-AT-0147</strain>
    </source>
</reference>
<dbReference type="Pfam" id="PF04749">
    <property type="entry name" value="PLAC8"/>
    <property type="match status" value="1"/>
</dbReference>
<dbReference type="InterPro" id="IPR006461">
    <property type="entry name" value="PLAC_motif_containing"/>
</dbReference>
<gene>
    <name evidence="1" type="ORF">EDB81DRAFT_884956</name>
</gene>